<name>A0A329UA77_9FIRM</name>
<sequence length="211" mass="23193">MVRWFSKPLSVRQMRLLCASLLAGFVLCGALQGLYWGRTQLDAGAALCADTLRLHIRAASDAVADQSAKLRVRDAVLSVMQQCPAQSAPEARAWVAGQLLQFQLAAQRALAAQGIRAPVRVYLVNMYFPARRYPTGQLPAGRYDAVRIDIGSGGGRNWWCVLYPGLCSFAQGGYALPAENDLVCGQYILRFRLVDWAHRLTARRQTVLLAG</sequence>
<accession>A0A329UA77</accession>
<protein>
    <submittedName>
        <fullName evidence="1">Stage II sporulation protein R</fullName>
    </submittedName>
</protein>
<dbReference type="Proteomes" id="UP000251281">
    <property type="component" value="Unassembled WGS sequence"/>
</dbReference>
<evidence type="ECO:0000313" key="1">
    <source>
        <dbReference type="EMBL" id="RAW59021.1"/>
    </source>
</evidence>
<dbReference type="RefSeq" id="WP_112090453.1">
    <property type="nucleotide sequence ID" value="NZ_PRLD01000003.1"/>
</dbReference>
<organism evidence="1 2">
    <name type="scientific">Faecalibacterium prausnitzii</name>
    <dbReference type="NCBI Taxonomy" id="853"/>
    <lineage>
        <taxon>Bacteria</taxon>
        <taxon>Bacillati</taxon>
        <taxon>Bacillota</taxon>
        <taxon>Clostridia</taxon>
        <taxon>Eubacteriales</taxon>
        <taxon>Oscillospiraceae</taxon>
        <taxon>Faecalibacterium</taxon>
    </lineage>
</organism>
<comment type="caution">
    <text evidence="1">The sequence shown here is derived from an EMBL/GenBank/DDBJ whole genome shotgun (WGS) entry which is preliminary data.</text>
</comment>
<gene>
    <name evidence="1" type="ORF">C4N24_04295</name>
</gene>
<reference evidence="1 2" key="1">
    <citation type="submission" date="2018-02" db="EMBL/GenBank/DDBJ databases">
        <title>Complete genome sequencing of Faecalibacterium prausnitzii strains isolated from the human gut.</title>
        <authorList>
            <person name="Fitzgerald B.C."/>
            <person name="Shkoporov A.N."/>
            <person name="Ross P.R."/>
            <person name="Hill C."/>
        </authorList>
    </citation>
    <scope>NUCLEOTIDE SEQUENCE [LARGE SCALE GENOMIC DNA]</scope>
    <source>
        <strain evidence="1 2">APC923/51-1</strain>
    </source>
</reference>
<dbReference type="Pfam" id="PF09551">
    <property type="entry name" value="Spore_II_R"/>
    <property type="match status" value="1"/>
</dbReference>
<evidence type="ECO:0000313" key="2">
    <source>
        <dbReference type="Proteomes" id="UP000251281"/>
    </source>
</evidence>
<proteinExistence type="predicted"/>
<dbReference type="EMBL" id="PRLD01000003">
    <property type="protein sequence ID" value="RAW59021.1"/>
    <property type="molecule type" value="Genomic_DNA"/>
</dbReference>
<dbReference type="InterPro" id="IPR014202">
    <property type="entry name" value="Spore_II_R"/>
</dbReference>
<dbReference type="AlphaFoldDB" id="A0A329UA77"/>